<dbReference type="EMBL" id="JAGGLU010000005">
    <property type="protein sequence ID" value="MBP2057891.1"/>
    <property type="molecule type" value="Genomic_DNA"/>
</dbReference>
<reference evidence="1 2" key="1">
    <citation type="submission" date="2021-03" db="EMBL/GenBank/DDBJ databases">
        <title>Genomic Encyclopedia of Type Strains, Phase IV (KMG-IV): sequencing the most valuable type-strain genomes for metagenomic binning, comparative biology and taxonomic classification.</title>
        <authorList>
            <person name="Goeker M."/>
        </authorList>
    </citation>
    <scope>NUCLEOTIDE SEQUENCE [LARGE SCALE GENOMIC DNA]</scope>
    <source>
        <strain evidence="1 2">DSM 101872</strain>
    </source>
</reference>
<name>A0ABS4MDX5_9LACO</name>
<dbReference type="RefSeq" id="WP_209686636.1">
    <property type="nucleotide sequence ID" value="NZ_JAGGLU010000005.1"/>
</dbReference>
<evidence type="ECO:0008006" key="3">
    <source>
        <dbReference type="Google" id="ProtNLM"/>
    </source>
</evidence>
<accession>A0ABS4MDX5</accession>
<dbReference type="InterPro" id="IPR025127">
    <property type="entry name" value="DUF4054"/>
</dbReference>
<dbReference type="Proteomes" id="UP001519292">
    <property type="component" value="Unassembled WGS sequence"/>
</dbReference>
<organism evidence="1 2">
    <name type="scientific">Lactobacillus colini</name>
    <dbReference type="NCBI Taxonomy" id="1819254"/>
    <lineage>
        <taxon>Bacteria</taxon>
        <taxon>Bacillati</taxon>
        <taxon>Bacillota</taxon>
        <taxon>Bacilli</taxon>
        <taxon>Lactobacillales</taxon>
        <taxon>Lactobacillaceae</taxon>
        <taxon>Lactobacillus</taxon>
    </lineage>
</organism>
<evidence type="ECO:0000313" key="2">
    <source>
        <dbReference type="Proteomes" id="UP001519292"/>
    </source>
</evidence>
<sequence>MNPLTTLEEVKATAPELTSDKSDETLTALINDATIQVLADGFPEYVNQGRVRVPIQELATRYMTLHLASMDSEASAKGIASEKVSVIERTYRSKINVQGWLNTSTWGQMYLRLYKQFANGGRAHVAVIQH</sequence>
<protein>
    <recommendedName>
        <fullName evidence="3">DUF4054 domain-containing protein</fullName>
    </recommendedName>
</protein>
<comment type="caution">
    <text evidence="1">The sequence shown here is derived from an EMBL/GenBank/DDBJ whole genome shotgun (WGS) entry which is preliminary data.</text>
</comment>
<gene>
    <name evidence="1" type="ORF">J2Z60_001066</name>
</gene>
<keyword evidence="2" id="KW-1185">Reference proteome</keyword>
<evidence type="ECO:0000313" key="1">
    <source>
        <dbReference type="EMBL" id="MBP2057891.1"/>
    </source>
</evidence>
<proteinExistence type="predicted"/>
<dbReference type="Pfam" id="PF13262">
    <property type="entry name" value="DUF4054"/>
    <property type="match status" value="1"/>
</dbReference>